<name>A0A1U9K793_9BACL</name>
<dbReference type="Proteomes" id="UP000188603">
    <property type="component" value="Chromosome"/>
</dbReference>
<dbReference type="KEGG" id="ntr:B0W44_08980"/>
<dbReference type="Gene3D" id="3.30.420.40">
    <property type="match status" value="2"/>
</dbReference>
<sequence>MITHDNTHARPNYLKYLNKKKVLTYIRDSEGQSRASISKALNISKPTVSNIVEELLKEGWITEKESTFASASGGRKPYRLYFNRNAKYIVGIDIGGTSTDVGIMNLEGELVSLKQLSTQEYVQDDFTSAISSEVSRLIQKCGLSHKHIMAVGVGVPGITDVRNGAVFEAPSLGWKNYPLRDRLSEQLPLPVYVDNDVNVAVLGEQWKGAAKSKQNVILITLGTGVGCGIILNGRLYRGSSFAAGEIGYMITDKKRAEAYDPVFSGYGFLESHVGGPSIVKKMADTQPERRQWTAKDTFQAAMQGDELALNAVDEAVSHIAVALVNVIALFNPECVVLGGGISKSGAWFLPKIRGFIEKHLPFVTDVYVTHLEHVSLIGAAALCLREHDSPLKP</sequence>
<evidence type="ECO:0000256" key="2">
    <source>
        <dbReference type="ARBA" id="ARBA00006479"/>
    </source>
</evidence>
<keyword evidence="5" id="KW-1185">Reference proteome</keyword>
<evidence type="ECO:0000313" key="4">
    <source>
        <dbReference type="EMBL" id="AQS55904.1"/>
    </source>
</evidence>
<dbReference type="InterPro" id="IPR000600">
    <property type="entry name" value="ROK"/>
</dbReference>
<reference evidence="4 5" key="1">
    <citation type="journal article" date="2015" name="Int. J. Syst. Evol. Microbiol.">
        <title>Novibacillus thermophilus gen. nov., sp. nov., a Gram-staining-negative and moderately thermophilic member of the family Thermoactinomycetaceae.</title>
        <authorList>
            <person name="Yang G."/>
            <person name="Chen J."/>
            <person name="Zhou S."/>
        </authorList>
    </citation>
    <scope>NUCLEOTIDE SEQUENCE [LARGE SCALE GENOMIC DNA]</scope>
    <source>
        <strain evidence="4 5">SG-1</strain>
    </source>
</reference>
<evidence type="ECO:0000313" key="5">
    <source>
        <dbReference type="Proteomes" id="UP000188603"/>
    </source>
</evidence>
<dbReference type="Pfam" id="PF13412">
    <property type="entry name" value="HTH_24"/>
    <property type="match status" value="1"/>
</dbReference>
<keyword evidence="3" id="KW-0859">Xylose metabolism</keyword>
<dbReference type="GO" id="GO:0042732">
    <property type="term" value="P:D-xylose metabolic process"/>
    <property type="evidence" value="ECO:0007669"/>
    <property type="project" value="UniProtKB-KW"/>
</dbReference>
<dbReference type="Gene3D" id="1.10.10.10">
    <property type="entry name" value="Winged helix-like DNA-binding domain superfamily/Winged helix DNA-binding domain"/>
    <property type="match status" value="1"/>
</dbReference>
<dbReference type="OrthoDB" id="9796533at2"/>
<proteinExistence type="inferred from homology"/>
<evidence type="ECO:0008006" key="6">
    <source>
        <dbReference type="Google" id="ProtNLM"/>
    </source>
</evidence>
<dbReference type="SUPFAM" id="SSF53067">
    <property type="entry name" value="Actin-like ATPase domain"/>
    <property type="match status" value="1"/>
</dbReference>
<comment type="similarity">
    <text evidence="2">Belongs to the ROK (NagC/XylR) family.</text>
</comment>
<dbReference type="SUPFAM" id="SSF46785">
    <property type="entry name" value="Winged helix' DNA-binding domain"/>
    <property type="match status" value="1"/>
</dbReference>
<dbReference type="PANTHER" id="PTHR18964:SF149">
    <property type="entry name" value="BIFUNCTIONAL UDP-N-ACETYLGLUCOSAMINE 2-EPIMERASE_N-ACETYLMANNOSAMINE KINASE"/>
    <property type="match status" value="1"/>
</dbReference>
<evidence type="ECO:0000256" key="1">
    <source>
        <dbReference type="ARBA" id="ARBA00002486"/>
    </source>
</evidence>
<comment type="function">
    <text evidence="1">Transcriptional repressor of xylose-utilizing enzymes.</text>
</comment>
<accession>A0A1U9K793</accession>
<dbReference type="Pfam" id="PF00480">
    <property type="entry name" value="ROK"/>
    <property type="match status" value="1"/>
</dbReference>
<gene>
    <name evidence="4" type="ORF">B0W44_08980</name>
</gene>
<dbReference type="InterPro" id="IPR036390">
    <property type="entry name" value="WH_DNA-bd_sf"/>
</dbReference>
<organism evidence="4 5">
    <name type="scientific">Novibacillus thermophilus</name>
    <dbReference type="NCBI Taxonomy" id="1471761"/>
    <lineage>
        <taxon>Bacteria</taxon>
        <taxon>Bacillati</taxon>
        <taxon>Bacillota</taxon>
        <taxon>Bacilli</taxon>
        <taxon>Bacillales</taxon>
        <taxon>Thermoactinomycetaceae</taxon>
        <taxon>Novibacillus</taxon>
    </lineage>
</organism>
<evidence type="ECO:0000256" key="3">
    <source>
        <dbReference type="ARBA" id="ARBA00022629"/>
    </source>
</evidence>
<protein>
    <recommendedName>
        <fullName evidence="6">Sugar kinase</fullName>
    </recommendedName>
</protein>
<dbReference type="InterPro" id="IPR036388">
    <property type="entry name" value="WH-like_DNA-bd_sf"/>
</dbReference>
<dbReference type="PANTHER" id="PTHR18964">
    <property type="entry name" value="ROK (REPRESSOR, ORF, KINASE) FAMILY"/>
    <property type="match status" value="1"/>
</dbReference>
<dbReference type="AlphaFoldDB" id="A0A1U9K793"/>
<dbReference type="RefSeq" id="WP_077719767.1">
    <property type="nucleotide sequence ID" value="NZ_CP019699.1"/>
</dbReference>
<dbReference type="STRING" id="1471761.B0W44_08980"/>
<dbReference type="InterPro" id="IPR043129">
    <property type="entry name" value="ATPase_NBD"/>
</dbReference>
<keyword evidence="3" id="KW-0119">Carbohydrate metabolism</keyword>
<dbReference type="EMBL" id="CP019699">
    <property type="protein sequence ID" value="AQS55904.1"/>
    <property type="molecule type" value="Genomic_DNA"/>
</dbReference>